<dbReference type="EMBL" id="BAAAFD010000002">
    <property type="protein sequence ID" value="GAA0854669.1"/>
    <property type="molecule type" value="Genomic_DNA"/>
</dbReference>
<comment type="similarity">
    <text evidence="6">Belongs to the TVP38/TMEM64 family.</text>
</comment>
<dbReference type="PANTHER" id="PTHR12677">
    <property type="entry name" value="GOLGI APPARATUS MEMBRANE PROTEIN TVP38-RELATED"/>
    <property type="match status" value="1"/>
</dbReference>
<feature type="transmembrane region" description="Helical" evidence="6">
    <location>
        <begin position="163"/>
        <end position="181"/>
    </location>
</feature>
<evidence type="ECO:0000256" key="3">
    <source>
        <dbReference type="ARBA" id="ARBA00022692"/>
    </source>
</evidence>
<evidence type="ECO:0000256" key="2">
    <source>
        <dbReference type="ARBA" id="ARBA00022475"/>
    </source>
</evidence>
<dbReference type="Proteomes" id="UP001500359">
    <property type="component" value="Unassembled WGS sequence"/>
</dbReference>
<keyword evidence="2 6" id="KW-1003">Cell membrane</keyword>
<feature type="transmembrane region" description="Helical" evidence="6">
    <location>
        <begin position="84"/>
        <end position="106"/>
    </location>
</feature>
<evidence type="ECO:0000313" key="9">
    <source>
        <dbReference type="Proteomes" id="UP001500359"/>
    </source>
</evidence>
<dbReference type="InterPro" id="IPR032816">
    <property type="entry name" value="VTT_dom"/>
</dbReference>
<evidence type="ECO:0000256" key="5">
    <source>
        <dbReference type="ARBA" id="ARBA00023136"/>
    </source>
</evidence>
<keyword evidence="9" id="KW-1185">Reference proteome</keyword>
<evidence type="ECO:0000256" key="4">
    <source>
        <dbReference type="ARBA" id="ARBA00022989"/>
    </source>
</evidence>
<evidence type="ECO:0000256" key="1">
    <source>
        <dbReference type="ARBA" id="ARBA00004651"/>
    </source>
</evidence>
<keyword evidence="5 6" id="KW-0472">Membrane</keyword>
<protein>
    <recommendedName>
        <fullName evidence="6">TVP38/TMEM64 family membrane protein</fullName>
    </recommendedName>
</protein>
<keyword evidence="4 6" id="KW-1133">Transmembrane helix</keyword>
<gene>
    <name evidence="8" type="ORF">GCM10009114_11360</name>
</gene>
<reference evidence="8 9" key="1">
    <citation type="journal article" date="2019" name="Int. J. Syst. Evol. Microbiol.">
        <title>The Global Catalogue of Microorganisms (GCM) 10K type strain sequencing project: providing services to taxonomists for standard genome sequencing and annotation.</title>
        <authorList>
            <consortium name="The Broad Institute Genomics Platform"/>
            <consortium name="The Broad Institute Genome Sequencing Center for Infectious Disease"/>
            <person name="Wu L."/>
            <person name="Ma J."/>
        </authorList>
    </citation>
    <scope>NUCLEOTIDE SEQUENCE [LARGE SCALE GENOMIC DNA]</scope>
    <source>
        <strain evidence="8 9">JCM 15896</strain>
    </source>
</reference>
<proteinExistence type="inferred from homology"/>
<dbReference type="RefSeq" id="WP_343857424.1">
    <property type="nucleotide sequence ID" value="NZ_BAAAFD010000002.1"/>
</dbReference>
<name>A0ABN1LEL4_9ALTE</name>
<dbReference type="InterPro" id="IPR015414">
    <property type="entry name" value="TMEM64"/>
</dbReference>
<sequence>MKERNQEILKMTGLFLVIALAVIFLWKVAIKKEQIIEAVEYIQSFGGWSIAIYALLYITLVSLSFPSSVFNIGAGILFSFTQAAILASLCGLTAASVTFVISRYFFRDFFCTKMEASEKGKKVLKLVESESGKVIVLLRLNTFLPAVVKNYGLGASDVAYTPYALYTLIGQLPLTLMYVYIGWIGGRSILAEESGPDTAHWVMLGLGLTITIITLAVSHYYFRNKMQRL</sequence>
<evidence type="ECO:0000259" key="7">
    <source>
        <dbReference type="Pfam" id="PF09335"/>
    </source>
</evidence>
<dbReference type="PANTHER" id="PTHR12677:SF59">
    <property type="entry name" value="GOLGI APPARATUS MEMBRANE PROTEIN TVP38-RELATED"/>
    <property type="match status" value="1"/>
</dbReference>
<keyword evidence="3 6" id="KW-0812">Transmembrane</keyword>
<feature type="transmembrane region" description="Helical" evidence="6">
    <location>
        <begin position="50"/>
        <end position="78"/>
    </location>
</feature>
<evidence type="ECO:0000256" key="6">
    <source>
        <dbReference type="RuleBase" id="RU366058"/>
    </source>
</evidence>
<comment type="subcellular location">
    <subcellularLocation>
        <location evidence="1 6">Cell membrane</location>
        <topology evidence="1 6">Multi-pass membrane protein</topology>
    </subcellularLocation>
</comment>
<feature type="domain" description="VTT" evidence="7">
    <location>
        <begin position="65"/>
        <end position="183"/>
    </location>
</feature>
<organism evidence="8 9">
    <name type="scientific">Aliiglaciecola litoralis</name>
    <dbReference type="NCBI Taxonomy" id="582857"/>
    <lineage>
        <taxon>Bacteria</taxon>
        <taxon>Pseudomonadati</taxon>
        <taxon>Pseudomonadota</taxon>
        <taxon>Gammaproteobacteria</taxon>
        <taxon>Alteromonadales</taxon>
        <taxon>Alteromonadaceae</taxon>
        <taxon>Aliiglaciecola</taxon>
    </lineage>
</organism>
<evidence type="ECO:0000313" key="8">
    <source>
        <dbReference type="EMBL" id="GAA0854669.1"/>
    </source>
</evidence>
<dbReference type="Pfam" id="PF09335">
    <property type="entry name" value="VTT_dom"/>
    <property type="match status" value="1"/>
</dbReference>
<comment type="caution">
    <text evidence="8">The sequence shown here is derived from an EMBL/GenBank/DDBJ whole genome shotgun (WGS) entry which is preliminary data.</text>
</comment>
<accession>A0ABN1LEL4</accession>
<feature type="transmembrane region" description="Helical" evidence="6">
    <location>
        <begin position="12"/>
        <end position="30"/>
    </location>
</feature>
<feature type="transmembrane region" description="Helical" evidence="6">
    <location>
        <begin position="201"/>
        <end position="222"/>
    </location>
</feature>